<keyword evidence="2" id="KW-0812">Transmembrane</keyword>
<keyword evidence="2" id="KW-0472">Membrane</keyword>
<dbReference type="EMBL" id="ML977369">
    <property type="protein sequence ID" value="KAF2105896.1"/>
    <property type="molecule type" value="Genomic_DNA"/>
</dbReference>
<feature type="region of interest" description="Disordered" evidence="1">
    <location>
        <begin position="132"/>
        <end position="154"/>
    </location>
</feature>
<proteinExistence type="predicted"/>
<evidence type="ECO:0000313" key="4">
    <source>
        <dbReference type="Proteomes" id="UP000799770"/>
    </source>
</evidence>
<keyword evidence="2" id="KW-1133">Transmembrane helix</keyword>
<sequence>MAPKVAARGRAYVGCLLLIGGQQAMILTAANAFARAAPTMQEPRSGVNMGDVVALVALIMGVPAAIGAVIVLWNICVRSSGGRANDVEDDGSNIAGRLTLLDLSNLHLTEIERHDGGGPIYSPNVIRSGVRHTTQRGSNNDGRPDPRSSGVAPSARYVCPTHRFSELVDQVEDERRGWEEVLTNRSFRVRR</sequence>
<accession>A0A6A5YFK9</accession>
<evidence type="ECO:0000313" key="3">
    <source>
        <dbReference type="EMBL" id="KAF2105896.1"/>
    </source>
</evidence>
<feature type="transmembrane region" description="Helical" evidence="2">
    <location>
        <begin position="52"/>
        <end position="73"/>
    </location>
</feature>
<name>A0A6A5YFK9_9PLEO</name>
<dbReference type="AlphaFoldDB" id="A0A6A5YFK9"/>
<dbReference type="Proteomes" id="UP000799770">
    <property type="component" value="Unassembled WGS sequence"/>
</dbReference>
<evidence type="ECO:0000256" key="2">
    <source>
        <dbReference type="SAM" id="Phobius"/>
    </source>
</evidence>
<protein>
    <submittedName>
        <fullName evidence="3">Uncharacterized protein</fullName>
    </submittedName>
</protein>
<keyword evidence="4" id="KW-1185">Reference proteome</keyword>
<organism evidence="3 4">
    <name type="scientific">Lophiotrema nucula</name>
    <dbReference type="NCBI Taxonomy" id="690887"/>
    <lineage>
        <taxon>Eukaryota</taxon>
        <taxon>Fungi</taxon>
        <taxon>Dikarya</taxon>
        <taxon>Ascomycota</taxon>
        <taxon>Pezizomycotina</taxon>
        <taxon>Dothideomycetes</taxon>
        <taxon>Pleosporomycetidae</taxon>
        <taxon>Pleosporales</taxon>
        <taxon>Lophiotremataceae</taxon>
        <taxon>Lophiotrema</taxon>
    </lineage>
</organism>
<evidence type="ECO:0000256" key="1">
    <source>
        <dbReference type="SAM" id="MobiDB-lite"/>
    </source>
</evidence>
<gene>
    <name evidence="3" type="ORF">BDV96DRAFT_607817</name>
</gene>
<reference evidence="3" key="1">
    <citation type="journal article" date="2020" name="Stud. Mycol.">
        <title>101 Dothideomycetes genomes: a test case for predicting lifestyles and emergence of pathogens.</title>
        <authorList>
            <person name="Haridas S."/>
            <person name="Albert R."/>
            <person name="Binder M."/>
            <person name="Bloem J."/>
            <person name="Labutti K."/>
            <person name="Salamov A."/>
            <person name="Andreopoulos B."/>
            <person name="Baker S."/>
            <person name="Barry K."/>
            <person name="Bills G."/>
            <person name="Bluhm B."/>
            <person name="Cannon C."/>
            <person name="Castanera R."/>
            <person name="Culley D."/>
            <person name="Daum C."/>
            <person name="Ezra D."/>
            <person name="Gonzalez J."/>
            <person name="Henrissat B."/>
            <person name="Kuo A."/>
            <person name="Liang C."/>
            <person name="Lipzen A."/>
            <person name="Lutzoni F."/>
            <person name="Magnuson J."/>
            <person name="Mondo S."/>
            <person name="Nolan M."/>
            <person name="Ohm R."/>
            <person name="Pangilinan J."/>
            <person name="Park H.-J."/>
            <person name="Ramirez L."/>
            <person name="Alfaro M."/>
            <person name="Sun H."/>
            <person name="Tritt A."/>
            <person name="Yoshinaga Y."/>
            <person name="Zwiers L.-H."/>
            <person name="Turgeon B."/>
            <person name="Goodwin S."/>
            <person name="Spatafora J."/>
            <person name="Crous P."/>
            <person name="Grigoriev I."/>
        </authorList>
    </citation>
    <scope>NUCLEOTIDE SEQUENCE</scope>
    <source>
        <strain evidence="3">CBS 627.86</strain>
    </source>
</reference>